<dbReference type="SUPFAM" id="SSF110916">
    <property type="entry name" value="Peptidyl-tRNA hydrolase domain-like"/>
    <property type="match status" value="1"/>
</dbReference>
<dbReference type="RefSeq" id="WP_256618979.1">
    <property type="nucleotide sequence ID" value="NZ_JANIBC010000003.1"/>
</dbReference>
<keyword evidence="3" id="KW-0378">Hydrolase</keyword>
<dbReference type="GO" id="GO:0043022">
    <property type="term" value="F:ribosome binding"/>
    <property type="evidence" value="ECO:0007669"/>
    <property type="project" value="TreeGrafter"/>
</dbReference>
<dbReference type="PANTHER" id="PTHR47814:SF1">
    <property type="entry name" value="PEPTIDYL-TRNA HYDROLASE ARFB"/>
    <property type="match status" value="1"/>
</dbReference>
<dbReference type="InterPro" id="IPR000352">
    <property type="entry name" value="Pep_chain_release_fac_I"/>
</dbReference>
<dbReference type="Pfam" id="PF00472">
    <property type="entry name" value="RF-1"/>
    <property type="match status" value="1"/>
</dbReference>
<feature type="compositionally biased region" description="Basic and acidic residues" evidence="1">
    <location>
        <begin position="118"/>
        <end position="134"/>
    </location>
</feature>
<dbReference type="NCBIfam" id="NF006718">
    <property type="entry name" value="PRK09256.1"/>
    <property type="match status" value="1"/>
</dbReference>
<evidence type="ECO:0000259" key="2">
    <source>
        <dbReference type="PROSITE" id="PS00745"/>
    </source>
</evidence>
<accession>A0A9X2RJV3</accession>
<evidence type="ECO:0000313" key="4">
    <source>
        <dbReference type="Proteomes" id="UP001142610"/>
    </source>
</evidence>
<dbReference type="Gene3D" id="3.30.160.20">
    <property type="match status" value="1"/>
</dbReference>
<evidence type="ECO:0000256" key="1">
    <source>
        <dbReference type="SAM" id="MobiDB-lite"/>
    </source>
</evidence>
<protein>
    <submittedName>
        <fullName evidence="3">Aminoacyl-tRNA hydrolase</fullName>
        <ecNumber evidence="3">3.1.1.29</ecNumber>
    </submittedName>
</protein>
<keyword evidence="4" id="KW-1185">Reference proteome</keyword>
<name>A0A9X2RJV3_9PROT</name>
<feature type="compositionally biased region" description="Basic and acidic residues" evidence="1">
    <location>
        <begin position="79"/>
        <end position="93"/>
    </location>
</feature>
<sequence>MAEDLPVNDELTIPAAQLEERFVRASGPGGQNVNKVATAVQLRFDLAANEQLLPAQKARLARLAGSRLTKEGAILLQADSHRTQSANREDARRRLAQMIREALPRPTPRKKTRPTKGSIERRLKAKQQRGELKTSRRPPSAGE</sequence>
<dbReference type="PANTHER" id="PTHR47814">
    <property type="entry name" value="PEPTIDYL-TRNA HYDROLASE ARFB"/>
    <property type="match status" value="1"/>
</dbReference>
<comment type="caution">
    <text evidence="3">The sequence shown here is derived from an EMBL/GenBank/DDBJ whole genome shotgun (WGS) entry which is preliminary data.</text>
</comment>
<dbReference type="PROSITE" id="PS00745">
    <property type="entry name" value="RF_PROK_I"/>
    <property type="match status" value="1"/>
</dbReference>
<dbReference type="AlphaFoldDB" id="A0A9X2RJV3"/>
<dbReference type="Proteomes" id="UP001142610">
    <property type="component" value="Unassembled WGS sequence"/>
</dbReference>
<feature type="region of interest" description="Disordered" evidence="1">
    <location>
        <begin position="79"/>
        <end position="143"/>
    </location>
</feature>
<dbReference type="EMBL" id="JANIBC010000003">
    <property type="protein sequence ID" value="MCQ8185118.1"/>
    <property type="molecule type" value="Genomic_DNA"/>
</dbReference>
<dbReference type="GO" id="GO:0003747">
    <property type="term" value="F:translation release factor activity"/>
    <property type="evidence" value="ECO:0007669"/>
    <property type="project" value="InterPro"/>
</dbReference>
<dbReference type="GO" id="GO:0004045">
    <property type="term" value="F:peptidyl-tRNA hydrolase activity"/>
    <property type="evidence" value="ECO:0007669"/>
    <property type="project" value="UniProtKB-EC"/>
</dbReference>
<organism evidence="3 4">
    <name type="scientific">Parvularcula maris</name>
    <dbReference type="NCBI Taxonomy" id="2965077"/>
    <lineage>
        <taxon>Bacteria</taxon>
        <taxon>Pseudomonadati</taxon>
        <taxon>Pseudomonadota</taxon>
        <taxon>Alphaproteobacteria</taxon>
        <taxon>Parvularculales</taxon>
        <taxon>Parvularculaceae</taxon>
        <taxon>Parvularcula</taxon>
    </lineage>
</organism>
<dbReference type="GO" id="GO:0072344">
    <property type="term" value="P:rescue of stalled ribosome"/>
    <property type="evidence" value="ECO:0007669"/>
    <property type="project" value="TreeGrafter"/>
</dbReference>
<evidence type="ECO:0000313" key="3">
    <source>
        <dbReference type="EMBL" id="MCQ8185118.1"/>
    </source>
</evidence>
<dbReference type="EC" id="3.1.1.29" evidence="3"/>
<feature type="domain" description="Prokaryotic-type class I peptide chain release factors" evidence="2">
    <location>
        <begin position="24"/>
        <end position="40"/>
    </location>
</feature>
<proteinExistence type="predicted"/>
<gene>
    <name evidence="3" type="primary">arfB</name>
    <name evidence="3" type="ORF">NOG11_06905</name>
</gene>
<reference evidence="3" key="1">
    <citation type="submission" date="2022-07" db="EMBL/GenBank/DDBJ databases">
        <title>Parvularcula maris sp. nov., an algicidal bacterium isolated from seawater.</title>
        <authorList>
            <person name="Li F."/>
        </authorList>
    </citation>
    <scope>NUCLEOTIDE SEQUENCE</scope>
    <source>
        <strain evidence="3">BGMRC 0090</strain>
    </source>
</reference>